<evidence type="ECO:0000256" key="1">
    <source>
        <dbReference type="SAM" id="MobiDB-lite"/>
    </source>
</evidence>
<name>A0A176WTV2_MARPO</name>
<gene>
    <name evidence="2" type="ORF">AXG93_93s1120</name>
</gene>
<feature type="region of interest" description="Disordered" evidence="1">
    <location>
        <begin position="36"/>
        <end position="70"/>
    </location>
</feature>
<dbReference type="Proteomes" id="UP000077202">
    <property type="component" value="Unassembled WGS sequence"/>
</dbReference>
<sequence>MTRAEYGAILAEGAKRRYMVGRITIHKRRGGVGFVNTGEENSVRLSHRKEQSESTTSPKRDEGDGGSGSAALADVLSESRSSLQTHLFVRYVPRLLQVRDRMRSNTTAIMTIQIPPEHFSILKWGEPKSSFESESEQVASSSMCALPLRLILSSSIDPHSLTQSLPPTSTPPGPWQKLPWKEEGELQWQGKPRNRTTSGLGASHPTDDDSSSSSRSSRNKAFSVFNDESIQQWIILPAGNNCGNRPVQDWEMLPAALYERRRSRAAAFLIRRKLLDLSLT</sequence>
<reference evidence="2" key="1">
    <citation type="submission" date="2016-03" db="EMBL/GenBank/DDBJ databases">
        <title>Mechanisms controlling the formation of the plant cell surface in tip-growing cells are functionally conserved among land plants.</title>
        <authorList>
            <person name="Honkanen S."/>
            <person name="Jones V.A."/>
            <person name="Morieri G."/>
            <person name="Champion C."/>
            <person name="Hetherington A.J."/>
            <person name="Kelly S."/>
            <person name="Saint-Marcoux D."/>
            <person name="Proust H."/>
            <person name="Prescott H."/>
            <person name="Dolan L."/>
        </authorList>
    </citation>
    <scope>NUCLEOTIDE SEQUENCE [LARGE SCALE GENOMIC DNA]</scope>
    <source>
        <tissue evidence="2">Whole gametophyte</tissue>
    </source>
</reference>
<dbReference type="AlphaFoldDB" id="A0A176WTV2"/>
<protein>
    <submittedName>
        <fullName evidence="2">Uncharacterized protein</fullName>
    </submittedName>
</protein>
<feature type="compositionally biased region" description="Basic and acidic residues" evidence="1">
    <location>
        <begin position="48"/>
        <end position="63"/>
    </location>
</feature>
<organism evidence="2 3">
    <name type="scientific">Marchantia polymorpha subsp. ruderalis</name>
    <dbReference type="NCBI Taxonomy" id="1480154"/>
    <lineage>
        <taxon>Eukaryota</taxon>
        <taxon>Viridiplantae</taxon>
        <taxon>Streptophyta</taxon>
        <taxon>Embryophyta</taxon>
        <taxon>Marchantiophyta</taxon>
        <taxon>Marchantiopsida</taxon>
        <taxon>Marchantiidae</taxon>
        <taxon>Marchantiales</taxon>
        <taxon>Marchantiaceae</taxon>
        <taxon>Marchantia</taxon>
    </lineage>
</organism>
<accession>A0A176WTV2</accession>
<dbReference type="EMBL" id="LVLJ01000012">
    <property type="protein sequence ID" value="OAE35973.1"/>
    <property type="molecule type" value="Genomic_DNA"/>
</dbReference>
<evidence type="ECO:0000313" key="2">
    <source>
        <dbReference type="EMBL" id="OAE35973.1"/>
    </source>
</evidence>
<proteinExistence type="predicted"/>
<keyword evidence="3" id="KW-1185">Reference proteome</keyword>
<comment type="caution">
    <text evidence="2">The sequence shown here is derived from an EMBL/GenBank/DDBJ whole genome shotgun (WGS) entry which is preliminary data.</text>
</comment>
<evidence type="ECO:0000313" key="3">
    <source>
        <dbReference type="Proteomes" id="UP000077202"/>
    </source>
</evidence>
<feature type="region of interest" description="Disordered" evidence="1">
    <location>
        <begin position="184"/>
        <end position="218"/>
    </location>
</feature>